<evidence type="ECO:0000256" key="1">
    <source>
        <dbReference type="SAM" id="Phobius"/>
    </source>
</evidence>
<keyword evidence="1" id="KW-1133">Transmembrane helix</keyword>
<keyword evidence="1" id="KW-0472">Membrane</keyword>
<organism evidence="2">
    <name type="scientific">viral metagenome</name>
    <dbReference type="NCBI Taxonomy" id="1070528"/>
    <lineage>
        <taxon>unclassified sequences</taxon>
        <taxon>metagenomes</taxon>
        <taxon>organismal metagenomes</taxon>
    </lineage>
</organism>
<dbReference type="AlphaFoldDB" id="A0A6C0ARW3"/>
<reference evidence="2" key="1">
    <citation type="journal article" date="2020" name="Nature">
        <title>Giant virus diversity and host interactions through global metagenomics.</title>
        <authorList>
            <person name="Schulz F."/>
            <person name="Roux S."/>
            <person name="Paez-Espino D."/>
            <person name="Jungbluth S."/>
            <person name="Walsh D.A."/>
            <person name="Denef V.J."/>
            <person name="McMahon K.D."/>
            <person name="Konstantinidis K.T."/>
            <person name="Eloe-Fadrosh E.A."/>
            <person name="Kyrpides N.C."/>
            <person name="Woyke T."/>
        </authorList>
    </citation>
    <scope>NUCLEOTIDE SEQUENCE</scope>
    <source>
        <strain evidence="2">GVMAG-S-1101171-111</strain>
    </source>
</reference>
<dbReference type="EMBL" id="MN740804">
    <property type="protein sequence ID" value="QHS82649.1"/>
    <property type="molecule type" value="Genomic_DNA"/>
</dbReference>
<feature type="transmembrane region" description="Helical" evidence="1">
    <location>
        <begin position="36"/>
        <end position="57"/>
    </location>
</feature>
<name>A0A6C0ARW3_9ZZZZ</name>
<proteinExistence type="predicted"/>
<sequence>MEKLILISLFITFLFCVLKLFEMKYLEKEWKPLKHLIRDAAVVFASSIAGLFIFFNLNGSMTDFFYLVTDKKTINTAATQIFTDEPGF</sequence>
<protein>
    <submittedName>
        <fullName evidence="2">Uncharacterized protein</fullName>
    </submittedName>
</protein>
<accession>A0A6C0ARW3</accession>
<evidence type="ECO:0000313" key="2">
    <source>
        <dbReference type="EMBL" id="QHS82649.1"/>
    </source>
</evidence>
<keyword evidence="1" id="KW-0812">Transmembrane</keyword>